<proteinExistence type="predicted"/>
<feature type="signal peptide" evidence="2">
    <location>
        <begin position="1"/>
        <end position="22"/>
    </location>
</feature>
<reference evidence="3 4" key="1">
    <citation type="submission" date="2020-03" db="EMBL/GenBank/DDBJ databases">
        <authorList>
            <person name="Pitt A."/>
            <person name="Hahn M.W."/>
        </authorList>
    </citation>
    <scope>NUCLEOTIDE SEQUENCE [LARGE SCALE GENOMIC DNA]</scope>
    <source>
        <strain evidence="3 4">5A-MARBSE</strain>
    </source>
</reference>
<gene>
    <name evidence="3" type="ORF">G9H61_07235</name>
</gene>
<dbReference type="EMBL" id="JAANOH010000002">
    <property type="protein sequence ID" value="MCZ2475233.1"/>
    <property type="molecule type" value="Genomic_DNA"/>
</dbReference>
<evidence type="ECO:0000313" key="4">
    <source>
        <dbReference type="Proteomes" id="UP001321186"/>
    </source>
</evidence>
<comment type="caution">
    <text evidence="3">The sequence shown here is derived from an EMBL/GenBank/DDBJ whole genome shotgun (WGS) entry which is preliminary data.</text>
</comment>
<sequence>MTKSFLTLGLSLLVLGYFPSQGQNNSLQTSKKPTIDSSQKNKSSLQRISELSGKTKEESANWKKESKAILSELGIENIGSKLKNSSKKKKVEIKDEYLGIKTERRIGTYGSGNRTTVEELNVVKYVEDEAVSPYSQEIWWYDPAQSRVVNSPIKDSKNAQICHGPYRKFVHENLVEEGHFFMGVKDGRWENYGQEFELENKQYYKKGFPAESIISYYDKEQKKIKEVIPKTYGKIAGQFLSFYPNGLLKEEGKLDDSVKVGRWREYHEKGSGGRLKKEWRYGKDKFDNFTPVLVQERDNQAKIIFQSTQKFD</sequence>
<accession>A0ABT4JG32</accession>
<feature type="region of interest" description="Disordered" evidence="1">
    <location>
        <begin position="23"/>
        <end position="52"/>
    </location>
</feature>
<keyword evidence="4" id="KW-1185">Reference proteome</keyword>
<organism evidence="3 4">
    <name type="scientific">Aquirufa ecclesiirivi</name>
    <dbReference type="NCBI Taxonomy" id="2715124"/>
    <lineage>
        <taxon>Bacteria</taxon>
        <taxon>Pseudomonadati</taxon>
        <taxon>Bacteroidota</taxon>
        <taxon>Cytophagia</taxon>
        <taxon>Cytophagales</taxon>
        <taxon>Flectobacillaceae</taxon>
        <taxon>Aquirufa</taxon>
    </lineage>
</organism>
<dbReference type="Proteomes" id="UP001321186">
    <property type="component" value="Unassembled WGS sequence"/>
</dbReference>
<feature type="chain" id="PRO_5046704083" description="Toxin-antitoxin system YwqK family antitoxin" evidence="2">
    <location>
        <begin position="23"/>
        <end position="312"/>
    </location>
</feature>
<dbReference type="Gene3D" id="3.90.930.1">
    <property type="match status" value="1"/>
</dbReference>
<evidence type="ECO:0000256" key="1">
    <source>
        <dbReference type="SAM" id="MobiDB-lite"/>
    </source>
</evidence>
<dbReference type="SUPFAM" id="SSF82185">
    <property type="entry name" value="Histone H3 K4-specific methyltransferase SET7/9 N-terminal domain"/>
    <property type="match status" value="1"/>
</dbReference>
<evidence type="ECO:0008006" key="5">
    <source>
        <dbReference type="Google" id="ProtNLM"/>
    </source>
</evidence>
<feature type="compositionally biased region" description="Polar residues" evidence="1">
    <location>
        <begin position="23"/>
        <end position="49"/>
    </location>
</feature>
<name>A0ABT4JG32_9BACT</name>
<evidence type="ECO:0000313" key="3">
    <source>
        <dbReference type="EMBL" id="MCZ2475233.1"/>
    </source>
</evidence>
<dbReference type="RefSeq" id="WP_269010047.1">
    <property type="nucleotide sequence ID" value="NZ_JAANOH010000002.1"/>
</dbReference>
<keyword evidence="2" id="KW-0732">Signal</keyword>
<protein>
    <recommendedName>
        <fullName evidence="5">Toxin-antitoxin system YwqK family antitoxin</fullName>
    </recommendedName>
</protein>
<evidence type="ECO:0000256" key="2">
    <source>
        <dbReference type="SAM" id="SignalP"/>
    </source>
</evidence>